<dbReference type="KEGG" id="mai:MICA_2395"/>
<sequence>MCVEQVVETLPENTIFAGIFRVVSIDNNVDHVNTDGDLPQIKPASLYHLEPVKTYFGAIAPNDVFVSNGAVDAGGDPLVVGSEYKKIILKKGVDGPAVIVNTRCHKISDDLWAKLEHGLMPSGKN</sequence>
<dbReference type="Proteomes" id="UP000009286">
    <property type="component" value="Chromosome"/>
</dbReference>
<protein>
    <submittedName>
        <fullName evidence="1">Uncharacterized protein</fullName>
    </submittedName>
</protein>
<name>G2KMK4_MICAA</name>
<reference evidence="1 2" key="1">
    <citation type="journal article" date="2011" name="BMC Genomics">
        <title>Genomic insights into an obligate epibiotic bacterial predator: Micavibrio aeruginosavorus ARL-13.</title>
        <authorList>
            <person name="Wang Z."/>
            <person name="Kadouri D."/>
            <person name="Wu M."/>
        </authorList>
    </citation>
    <scope>NUCLEOTIDE SEQUENCE [LARGE SCALE GENOMIC DNA]</scope>
    <source>
        <strain evidence="1 2">ARL-13</strain>
    </source>
</reference>
<dbReference type="HOGENOM" id="CLU_1990068_0_0_5"/>
<keyword evidence="2" id="KW-1185">Reference proteome</keyword>
<organism evidence="1 2">
    <name type="scientific">Micavibrio aeruginosavorus (strain ARL-13)</name>
    <dbReference type="NCBI Taxonomy" id="856793"/>
    <lineage>
        <taxon>Bacteria</taxon>
        <taxon>Pseudomonadati</taxon>
        <taxon>Bdellovibrionota</taxon>
        <taxon>Bdellovibrionia</taxon>
        <taxon>Bdellovibrionales</taxon>
        <taxon>Pseudobdellovibrionaceae</taxon>
        <taxon>Micavibrio</taxon>
    </lineage>
</organism>
<dbReference type="AlphaFoldDB" id="G2KMK4"/>
<dbReference type="EMBL" id="CP002382">
    <property type="protein sequence ID" value="AEP10697.1"/>
    <property type="molecule type" value="Genomic_DNA"/>
</dbReference>
<gene>
    <name evidence="1" type="ordered locus">MICA_2395</name>
</gene>
<evidence type="ECO:0000313" key="1">
    <source>
        <dbReference type="EMBL" id="AEP10697.1"/>
    </source>
</evidence>
<proteinExistence type="predicted"/>
<dbReference type="STRING" id="856793.MICA_2395"/>
<evidence type="ECO:0000313" key="2">
    <source>
        <dbReference type="Proteomes" id="UP000009286"/>
    </source>
</evidence>
<accession>G2KMK4</accession>